<dbReference type="GO" id="GO:0005886">
    <property type="term" value="C:plasma membrane"/>
    <property type="evidence" value="ECO:0007669"/>
    <property type="project" value="TreeGrafter"/>
</dbReference>
<proteinExistence type="predicted"/>
<keyword evidence="2 4" id="KW-1133">Transmembrane helix</keyword>
<dbReference type="PROSITE" id="PS50850">
    <property type="entry name" value="MFS"/>
    <property type="match status" value="1"/>
</dbReference>
<dbReference type="Pfam" id="PF06779">
    <property type="entry name" value="MFS_4"/>
    <property type="match status" value="1"/>
</dbReference>
<dbReference type="STRING" id="1177179.A11A3_04069"/>
<keyword evidence="3 4" id="KW-0472">Membrane</keyword>
<feature type="transmembrane region" description="Helical" evidence="4">
    <location>
        <begin position="358"/>
        <end position="382"/>
    </location>
</feature>
<feature type="transmembrane region" description="Helical" evidence="4">
    <location>
        <begin position="44"/>
        <end position="63"/>
    </location>
</feature>
<evidence type="ECO:0000256" key="4">
    <source>
        <dbReference type="SAM" id="Phobius"/>
    </source>
</evidence>
<feature type="transmembrane region" description="Helical" evidence="4">
    <location>
        <begin position="162"/>
        <end position="182"/>
    </location>
</feature>
<feature type="transmembrane region" description="Helical" evidence="4">
    <location>
        <begin position="134"/>
        <end position="156"/>
    </location>
</feature>
<dbReference type="AlphaFoldDB" id="L0WFM3"/>
<feature type="transmembrane region" description="Helical" evidence="4">
    <location>
        <begin position="203"/>
        <end position="224"/>
    </location>
</feature>
<feature type="transmembrane region" description="Helical" evidence="4">
    <location>
        <begin position="100"/>
        <end position="122"/>
    </location>
</feature>
<feature type="domain" description="Major facilitator superfamily (MFS) profile" evidence="5">
    <location>
        <begin position="7"/>
        <end position="391"/>
    </location>
</feature>
<dbReference type="eggNOG" id="COG2814">
    <property type="taxonomic scope" value="Bacteria"/>
</dbReference>
<protein>
    <submittedName>
        <fullName evidence="6">Major facilitator family transporter</fullName>
    </submittedName>
</protein>
<feature type="transmembrane region" description="Helical" evidence="4">
    <location>
        <begin position="329"/>
        <end position="351"/>
    </location>
</feature>
<dbReference type="Gene3D" id="1.20.1250.20">
    <property type="entry name" value="MFS general substrate transporter like domains"/>
    <property type="match status" value="2"/>
</dbReference>
<dbReference type="InterPro" id="IPR010645">
    <property type="entry name" value="MFS_4"/>
</dbReference>
<reference evidence="6 7" key="1">
    <citation type="journal article" date="2012" name="J. Bacteriol.">
        <title>Genome Sequence of the Alkane-Degrading Bacterium Alcanivorax hongdengensis Type Strain A-11-3.</title>
        <authorList>
            <person name="Lai Q."/>
            <person name="Shao Z."/>
        </authorList>
    </citation>
    <scope>NUCLEOTIDE SEQUENCE [LARGE SCALE GENOMIC DNA]</scope>
    <source>
        <strain evidence="6 7">A-11-3</strain>
    </source>
</reference>
<sequence>MRTPATRLLLMGIAATLAGIGLGRFAYAALLPGLIESGWLSESQASFAGAANLLGYLLGAVCASRVGQRWGASRVIRLSTLLVAISFLASSWAAPVWWFSLWRLVAGVTGAFLMVLTPSLVLHNLPVEKRKQAGSLIFTGVGIGVLLSATLAPALLHAGTGATWLAIGLVALIPVVLVWQHWPAPDHRPAGGHPPMPAHASRALLLVYLCYALDAGGFVPHTVFWVDFLEHHRGFSHWQAGMQWGLFAVGALCGPFLIAAMARLLGWQWTFFTALGTKGTAILLPFALPGLISTSLSSFLVGALIPGMVASTAGRVSELVSTERYPQSWGRATAIFALMQAISAYVMAALYSRPGGDLLIFWLGGSLLLLAALIQLGAGLMASPRSVQHRH</sequence>
<feature type="transmembrane region" description="Helical" evidence="4">
    <location>
        <begin position="286"/>
        <end position="309"/>
    </location>
</feature>
<gene>
    <name evidence="6" type="ORF">A11A3_04069</name>
</gene>
<dbReference type="EMBL" id="AMRJ01000003">
    <property type="protein sequence ID" value="EKF75504.1"/>
    <property type="molecule type" value="Genomic_DNA"/>
</dbReference>
<dbReference type="RefSeq" id="WP_008928000.1">
    <property type="nucleotide sequence ID" value="NZ_AMRJ01000003.1"/>
</dbReference>
<evidence type="ECO:0000313" key="7">
    <source>
        <dbReference type="Proteomes" id="UP000010164"/>
    </source>
</evidence>
<name>L0WFM3_9GAMM</name>
<comment type="caution">
    <text evidence="6">The sequence shown here is derived from an EMBL/GenBank/DDBJ whole genome shotgun (WGS) entry which is preliminary data.</text>
</comment>
<dbReference type="PANTHER" id="PTHR23537:SF1">
    <property type="entry name" value="SUGAR TRANSPORTER"/>
    <property type="match status" value="1"/>
</dbReference>
<dbReference type="PATRIC" id="fig|1177179.3.peg.812"/>
<dbReference type="PANTHER" id="PTHR23537">
    <property type="match status" value="1"/>
</dbReference>
<organism evidence="6 7">
    <name type="scientific">Alcanivorax hongdengensis A-11-3</name>
    <dbReference type="NCBI Taxonomy" id="1177179"/>
    <lineage>
        <taxon>Bacteria</taxon>
        <taxon>Pseudomonadati</taxon>
        <taxon>Pseudomonadota</taxon>
        <taxon>Gammaproteobacteria</taxon>
        <taxon>Oceanospirillales</taxon>
        <taxon>Alcanivoracaceae</taxon>
        <taxon>Alcanivorax</taxon>
    </lineage>
</organism>
<evidence type="ECO:0000256" key="3">
    <source>
        <dbReference type="ARBA" id="ARBA00023136"/>
    </source>
</evidence>
<dbReference type="InterPro" id="IPR036259">
    <property type="entry name" value="MFS_trans_sf"/>
</dbReference>
<dbReference type="GO" id="GO:0022857">
    <property type="term" value="F:transmembrane transporter activity"/>
    <property type="evidence" value="ECO:0007669"/>
    <property type="project" value="InterPro"/>
</dbReference>
<evidence type="ECO:0000313" key="6">
    <source>
        <dbReference type="EMBL" id="EKF75504.1"/>
    </source>
</evidence>
<feature type="transmembrane region" description="Helical" evidence="4">
    <location>
        <begin position="244"/>
        <end position="265"/>
    </location>
</feature>
<dbReference type="OrthoDB" id="9797953at2"/>
<accession>L0WFM3</accession>
<evidence type="ECO:0000256" key="1">
    <source>
        <dbReference type="ARBA" id="ARBA00022692"/>
    </source>
</evidence>
<dbReference type="InterPro" id="IPR020846">
    <property type="entry name" value="MFS_dom"/>
</dbReference>
<evidence type="ECO:0000259" key="5">
    <source>
        <dbReference type="PROSITE" id="PS50850"/>
    </source>
</evidence>
<keyword evidence="7" id="KW-1185">Reference proteome</keyword>
<dbReference type="Proteomes" id="UP000010164">
    <property type="component" value="Unassembled WGS sequence"/>
</dbReference>
<feature type="transmembrane region" description="Helical" evidence="4">
    <location>
        <begin position="75"/>
        <end position="94"/>
    </location>
</feature>
<keyword evidence="1 4" id="KW-0812">Transmembrane</keyword>
<evidence type="ECO:0000256" key="2">
    <source>
        <dbReference type="ARBA" id="ARBA00022989"/>
    </source>
</evidence>
<dbReference type="SUPFAM" id="SSF103473">
    <property type="entry name" value="MFS general substrate transporter"/>
    <property type="match status" value="1"/>
</dbReference>